<dbReference type="PANTHER" id="PTHR44936">
    <property type="entry name" value="SENSOR PROTEIN CREC"/>
    <property type="match status" value="1"/>
</dbReference>
<dbReference type="InterPro" id="IPR003661">
    <property type="entry name" value="HisK_dim/P_dom"/>
</dbReference>
<comment type="catalytic activity">
    <reaction evidence="1">
        <text>ATP + protein L-histidine = ADP + protein N-phospho-L-histidine.</text>
        <dbReference type="EC" id="2.7.13.3"/>
    </reaction>
</comment>
<evidence type="ECO:0000256" key="10">
    <source>
        <dbReference type="SAM" id="Phobius"/>
    </source>
</evidence>
<evidence type="ECO:0000256" key="2">
    <source>
        <dbReference type="ARBA" id="ARBA00004651"/>
    </source>
</evidence>
<dbReference type="PANTHER" id="PTHR44936:SF10">
    <property type="entry name" value="SENSOR PROTEIN RSTB"/>
    <property type="match status" value="1"/>
</dbReference>
<feature type="transmembrane region" description="Helical" evidence="10">
    <location>
        <begin position="170"/>
        <end position="190"/>
    </location>
</feature>
<feature type="domain" description="Histidine kinase" evidence="11">
    <location>
        <begin position="226"/>
        <end position="433"/>
    </location>
</feature>
<evidence type="ECO:0000256" key="7">
    <source>
        <dbReference type="ARBA" id="ARBA00022741"/>
    </source>
</evidence>
<evidence type="ECO:0000256" key="1">
    <source>
        <dbReference type="ARBA" id="ARBA00000085"/>
    </source>
</evidence>
<evidence type="ECO:0000256" key="8">
    <source>
        <dbReference type="ARBA" id="ARBA00022777"/>
    </source>
</evidence>
<keyword evidence="6 12" id="KW-0808">Transferase</keyword>
<gene>
    <name evidence="12" type="ORF">GGQ93_000946</name>
</gene>
<keyword evidence="9" id="KW-0067">ATP-binding</keyword>
<organism evidence="12 13">
    <name type="scientific">Brevundimonas aurantiaca</name>
    <dbReference type="NCBI Taxonomy" id="74316"/>
    <lineage>
        <taxon>Bacteria</taxon>
        <taxon>Pseudomonadati</taxon>
        <taxon>Pseudomonadota</taxon>
        <taxon>Alphaproteobacteria</taxon>
        <taxon>Caulobacterales</taxon>
        <taxon>Caulobacteraceae</taxon>
        <taxon>Brevundimonas</taxon>
    </lineage>
</organism>
<evidence type="ECO:0000256" key="3">
    <source>
        <dbReference type="ARBA" id="ARBA00012438"/>
    </source>
</evidence>
<dbReference type="RefSeq" id="WP_183215438.1">
    <property type="nucleotide sequence ID" value="NZ_CAJFZW010000002.1"/>
</dbReference>
<dbReference type="InterPro" id="IPR003594">
    <property type="entry name" value="HATPase_dom"/>
</dbReference>
<keyword evidence="5" id="KW-0597">Phosphoprotein</keyword>
<dbReference type="Proteomes" id="UP000527324">
    <property type="component" value="Unassembled WGS sequence"/>
</dbReference>
<dbReference type="EC" id="2.7.13.3" evidence="3"/>
<dbReference type="InterPro" id="IPR004358">
    <property type="entry name" value="Sig_transdc_His_kin-like_C"/>
</dbReference>
<dbReference type="CDD" id="cd00082">
    <property type="entry name" value="HisKA"/>
    <property type="match status" value="1"/>
</dbReference>
<comment type="subcellular location">
    <subcellularLocation>
        <location evidence="2">Cell membrane</location>
        <topology evidence="2">Multi-pass membrane protein</topology>
    </subcellularLocation>
</comment>
<keyword evidence="4" id="KW-1003">Cell membrane</keyword>
<dbReference type="InterPro" id="IPR005467">
    <property type="entry name" value="His_kinase_dom"/>
</dbReference>
<dbReference type="SUPFAM" id="SSF47384">
    <property type="entry name" value="Homodimeric domain of signal transducing histidine kinase"/>
    <property type="match status" value="1"/>
</dbReference>
<feature type="transmembrane region" description="Helical" evidence="10">
    <location>
        <begin position="60"/>
        <end position="80"/>
    </location>
</feature>
<feature type="transmembrane region" description="Helical" evidence="10">
    <location>
        <begin position="35"/>
        <end position="54"/>
    </location>
</feature>
<protein>
    <recommendedName>
        <fullName evidence="3">histidine kinase</fullName>
        <ecNumber evidence="3">2.7.13.3</ecNumber>
    </recommendedName>
</protein>
<dbReference type="GeneID" id="88838826"/>
<reference evidence="12 13" key="1">
    <citation type="submission" date="2020-08" db="EMBL/GenBank/DDBJ databases">
        <title>Genomic Encyclopedia of Type Strains, Phase IV (KMG-IV): sequencing the most valuable type-strain genomes for metagenomic binning, comparative biology and taxonomic classification.</title>
        <authorList>
            <person name="Goeker M."/>
        </authorList>
    </citation>
    <scope>NUCLEOTIDE SEQUENCE [LARGE SCALE GENOMIC DNA]</scope>
    <source>
        <strain evidence="12 13">DSM 4731</strain>
    </source>
</reference>
<dbReference type="GO" id="GO:0000155">
    <property type="term" value="F:phosphorelay sensor kinase activity"/>
    <property type="evidence" value="ECO:0007669"/>
    <property type="project" value="InterPro"/>
</dbReference>
<proteinExistence type="predicted"/>
<dbReference type="Gene3D" id="3.30.565.10">
    <property type="entry name" value="Histidine kinase-like ATPase, C-terminal domain"/>
    <property type="match status" value="1"/>
</dbReference>
<evidence type="ECO:0000313" key="13">
    <source>
        <dbReference type="Proteomes" id="UP000527324"/>
    </source>
</evidence>
<dbReference type="SUPFAM" id="SSF55874">
    <property type="entry name" value="ATPase domain of HSP90 chaperone/DNA topoisomerase II/histidine kinase"/>
    <property type="match status" value="1"/>
</dbReference>
<dbReference type="Gene3D" id="1.10.287.130">
    <property type="match status" value="1"/>
</dbReference>
<dbReference type="InterPro" id="IPR036097">
    <property type="entry name" value="HisK_dim/P_sf"/>
</dbReference>
<evidence type="ECO:0000256" key="6">
    <source>
        <dbReference type="ARBA" id="ARBA00022679"/>
    </source>
</evidence>
<dbReference type="GO" id="GO:0005524">
    <property type="term" value="F:ATP binding"/>
    <property type="evidence" value="ECO:0007669"/>
    <property type="project" value="UniProtKB-KW"/>
</dbReference>
<evidence type="ECO:0000259" key="11">
    <source>
        <dbReference type="PROSITE" id="PS50109"/>
    </source>
</evidence>
<keyword evidence="10" id="KW-0472">Membrane</keyword>
<dbReference type="Pfam" id="PF02518">
    <property type="entry name" value="HATPase_c"/>
    <property type="match status" value="1"/>
</dbReference>
<feature type="transmembrane region" description="Helical" evidence="10">
    <location>
        <begin position="140"/>
        <end position="158"/>
    </location>
</feature>
<dbReference type="SMART" id="SM00387">
    <property type="entry name" value="HATPase_c"/>
    <property type="match status" value="1"/>
</dbReference>
<dbReference type="PROSITE" id="PS50109">
    <property type="entry name" value="HIS_KIN"/>
    <property type="match status" value="1"/>
</dbReference>
<keyword evidence="7" id="KW-0547">Nucleotide-binding</keyword>
<accession>A0A7W9F9P6</accession>
<sequence length="445" mass="47898">MNSVLQRLFGMGDWRETAVSQEAVNRRNLRLLVQLRWLAVAGQIATVLIVHFVMGIRVPIGWLLVAPAGLVVVNLISIPLTQRRDAISDQELMLALLADVAALTWQLFLTGGSTNPFVALYILQVVLGAVLLAPAYAWSLIVVTSLCFAGLGLFNRPLDLPAEHGGGLSLYLAGGLICFLLIAVLLVLFITRITENLRARDAYLADIRQQATERDHIVRMGLLASGAAHELGTPLASLSVILSDWRRMPLLKANADLTQDMEVMQAEVERCKSIVTGILMSAGEARGQAPTQTTLVRFLREVADGWGARDSRVKVELTPWNGLDPRIIADPALRQVLSVLFDNSVEAGARRVIVTPTVSEGCLQVTLRDNGPGFPATVLERLGKPYNTTKDRPGAGLGLFLLVNVIRSLGGVVEASNPAAGGGEVRLTVPIDVLAPEDNSAGELP</sequence>
<name>A0A7W9F9P6_9CAUL</name>
<evidence type="ECO:0000256" key="4">
    <source>
        <dbReference type="ARBA" id="ARBA00022475"/>
    </source>
</evidence>
<comment type="caution">
    <text evidence="12">The sequence shown here is derived from an EMBL/GenBank/DDBJ whole genome shotgun (WGS) entry which is preliminary data.</text>
</comment>
<evidence type="ECO:0000256" key="9">
    <source>
        <dbReference type="ARBA" id="ARBA00022840"/>
    </source>
</evidence>
<dbReference type="InterPro" id="IPR036890">
    <property type="entry name" value="HATPase_C_sf"/>
</dbReference>
<dbReference type="InterPro" id="IPR050980">
    <property type="entry name" value="2C_sensor_his_kinase"/>
</dbReference>
<keyword evidence="13" id="KW-1185">Reference proteome</keyword>
<dbReference type="GO" id="GO:0005886">
    <property type="term" value="C:plasma membrane"/>
    <property type="evidence" value="ECO:0007669"/>
    <property type="project" value="UniProtKB-SubCell"/>
</dbReference>
<keyword evidence="8 12" id="KW-0418">Kinase</keyword>
<keyword evidence="10" id="KW-1133">Transmembrane helix</keyword>
<dbReference type="AlphaFoldDB" id="A0A7W9F9P6"/>
<keyword evidence="10" id="KW-0812">Transmembrane</keyword>
<dbReference type="PRINTS" id="PR00344">
    <property type="entry name" value="BCTRLSENSOR"/>
</dbReference>
<evidence type="ECO:0000313" key="12">
    <source>
        <dbReference type="EMBL" id="MBB5739244.1"/>
    </source>
</evidence>
<dbReference type="EMBL" id="JACHOQ010000002">
    <property type="protein sequence ID" value="MBB5739244.1"/>
    <property type="molecule type" value="Genomic_DNA"/>
</dbReference>
<evidence type="ECO:0000256" key="5">
    <source>
        <dbReference type="ARBA" id="ARBA00022553"/>
    </source>
</evidence>